<sequence length="309" mass="34371">MVKVFDWLREKGVKKILSIIVIDSTEPSHSDGAIEAALGITPSKMFGIETWDWKKLDINCDVISRCAPNVKEVSLYSSGNNAVLMGWSSGSGLLNKYKFPLLEKVNLIYQEGLEDESKLSSYVDEFRRRVKSLPNTVGKPVTVQAGPDKKEKSFMEGFQQGNSAIKPAERQHKWLDSSDNFRKILHGIDDEATEVRPVKIAIIDNGVDAALSILNGKIANGASFFPNKNINTGNDMDHYYPYYVASNTLNHGSLVATLVCKMCPKVKLYICRLDEKMSRMGESRYLTMESATEAVKWATGQGVDVICMS</sequence>
<gene>
    <name evidence="2" type="ORF">M431DRAFT_501633</name>
</gene>
<dbReference type="RefSeq" id="XP_024767603.1">
    <property type="nucleotide sequence ID" value="XM_024918042.1"/>
</dbReference>
<dbReference type="AlphaFoldDB" id="A0A2T3ZSZ6"/>
<dbReference type="GO" id="GO:0006508">
    <property type="term" value="P:proteolysis"/>
    <property type="evidence" value="ECO:0007669"/>
    <property type="project" value="InterPro"/>
</dbReference>
<accession>A0A2T3ZSZ6</accession>
<evidence type="ECO:0000313" key="3">
    <source>
        <dbReference type="Proteomes" id="UP000241690"/>
    </source>
</evidence>
<dbReference type="Pfam" id="PF00082">
    <property type="entry name" value="Peptidase_S8"/>
    <property type="match status" value="1"/>
</dbReference>
<protein>
    <recommendedName>
        <fullName evidence="1">Peptidase S8/S53 domain-containing protein</fullName>
    </recommendedName>
</protein>
<keyword evidence="3" id="KW-1185">Reference proteome</keyword>
<dbReference type="GO" id="GO:0004252">
    <property type="term" value="F:serine-type endopeptidase activity"/>
    <property type="evidence" value="ECO:0007669"/>
    <property type="project" value="InterPro"/>
</dbReference>
<dbReference type="InterPro" id="IPR036852">
    <property type="entry name" value="Peptidase_S8/S53_dom_sf"/>
</dbReference>
<reference evidence="2 3" key="1">
    <citation type="submission" date="2016-07" db="EMBL/GenBank/DDBJ databases">
        <title>Multiple horizontal gene transfer events from other fungi enriched the ability of initially mycotrophic Trichoderma (Ascomycota) to feed on dead plant biomass.</title>
        <authorList>
            <consortium name="DOE Joint Genome Institute"/>
            <person name="Aerts A."/>
            <person name="Atanasova L."/>
            <person name="Chenthamara K."/>
            <person name="Zhang J."/>
            <person name="Grujic M."/>
            <person name="Henrissat B."/>
            <person name="Kuo A."/>
            <person name="Salamov A."/>
            <person name="Lipzen A."/>
            <person name="Labutti K."/>
            <person name="Barry K."/>
            <person name="Miao Y."/>
            <person name="Rahimi M.J."/>
            <person name="Shen Q."/>
            <person name="Grigoriev I.V."/>
            <person name="Kubicek C.P."/>
            <person name="Druzhinina I.S."/>
        </authorList>
    </citation>
    <scope>NUCLEOTIDE SEQUENCE [LARGE SCALE GENOMIC DNA]</scope>
    <source>
        <strain evidence="2 3">CBS 226.95</strain>
    </source>
</reference>
<name>A0A2T3ZSZ6_TRIHA</name>
<dbReference type="Gene3D" id="3.40.50.200">
    <property type="entry name" value="Peptidase S8/S53 domain"/>
    <property type="match status" value="1"/>
</dbReference>
<evidence type="ECO:0000313" key="2">
    <source>
        <dbReference type="EMBL" id="PTB47926.1"/>
    </source>
</evidence>
<dbReference type="STRING" id="983964.A0A2T3ZSZ6"/>
<proteinExistence type="predicted"/>
<dbReference type="Proteomes" id="UP000241690">
    <property type="component" value="Unassembled WGS sequence"/>
</dbReference>
<dbReference type="InterPro" id="IPR000209">
    <property type="entry name" value="Peptidase_S8/S53_dom"/>
</dbReference>
<dbReference type="GeneID" id="36626611"/>
<organism evidence="2 3">
    <name type="scientific">Trichoderma harzianum CBS 226.95</name>
    <dbReference type="NCBI Taxonomy" id="983964"/>
    <lineage>
        <taxon>Eukaryota</taxon>
        <taxon>Fungi</taxon>
        <taxon>Dikarya</taxon>
        <taxon>Ascomycota</taxon>
        <taxon>Pezizomycotina</taxon>
        <taxon>Sordariomycetes</taxon>
        <taxon>Hypocreomycetidae</taxon>
        <taxon>Hypocreales</taxon>
        <taxon>Hypocreaceae</taxon>
        <taxon>Trichoderma</taxon>
    </lineage>
</organism>
<dbReference type="EMBL" id="KZ679705">
    <property type="protein sequence ID" value="PTB47926.1"/>
    <property type="molecule type" value="Genomic_DNA"/>
</dbReference>
<feature type="domain" description="Peptidase S8/S53" evidence="1">
    <location>
        <begin position="198"/>
        <end position="309"/>
    </location>
</feature>
<evidence type="ECO:0000259" key="1">
    <source>
        <dbReference type="Pfam" id="PF00082"/>
    </source>
</evidence>
<dbReference type="SUPFAM" id="SSF52743">
    <property type="entry name" value="Subtilisin-like"/>
    <property type="match status" value="1"/>
</dbReference>